<evidence type="ECO:0000313" key="3">
    <source>
        <dbReference type="EMBL" id="EKX48680.1"/>
    </source>
</evidence>
<name>L1JKR8_GUITC</name>
<feature type="domain" description="Spt20-like SEP" evidence="2">
    <location>
        <begin position="199"/>
        <end position="346"/>
    </location>
</feature>
<dbReference type="GO" id="GO:0003712">
    <property type="term" value="F:transcription coregulator activity"/>
    <property type="evidence" value="ECO:0007669"/>
    <property type="project" value="InterPro"/>
</dbReference>
<dbReference type="GeneID" id="17305548"/>
<dbReference type="PANTHER" id="PTHR13526:SF8">
    <property type="entry name" value="TRANSCRIPTION FACTOR SPT20 HOMOLOG"/>
    <property type="match status" value="1"/>
</dbReference>
<dbReference type="EnsemblProtists" id="EKX48680">
    <property type="protein sequence ID" value="EKX48680"/>
    <property type="gene ID" value="GUITHDRAFT_136379"/>
</dbReference>
<dbReference type="RefSeq" id="XP_005835660.1">
    <property type="nucleotide sequence ID" value="XM_005835603.1"/>
</dbReference>
<dbReference type="AlphaFoldDB" id="L1JKR8"/>
<feature type="compositionally biased region" description="Low complexity" evidence="1">
    <location>
        <begin position="612"/>
        <end position="625"/>
    </location>
</feature>
<sequence length="855" mass="94961">MSASPAGASMLSIAPFKISKGLKRSCRRERVHNSSWSYLSSSSPWVRANPSSSQHSSANLLNRNIRSYETSQAGDGGSNQHRGCSEANEASKRKEPEDSFSETRSLQLDKWLRHIITMRKKKMSMREKSGANVNEPSMSLDEKLLNISMNKHSEDEMRSKKEEIERSIVDHYNGRSPFSNHLTSYDTETLHAIDEVNGHVSFVLNLYPGGFSLHSPTDNEMLAAPRAYDPSSKKFLQSLDRGMLPLDLLKDLQGNVDFKYEQGCIVVEVRDYRQPRQYDLRPSTHRMILRPDASSLQQDLNQIWQIHANLSMEDILILEKLLLVTTKPTLCLDPSPSVQVVANYMNRKSSRLQVWHQRPPRPVRSEFRQEFDAAVLKRAHASAHLFNRDTQSMERLEKYAHRRIVRDREKFLLAPASRDSLFASQAMKEPLDEPDDKIVGGVVQETLHGMAKILRHLKPRAAQEDNEAHREKAILSRIKASLASSSNEVDSNGDDSSADNSQDSAAANRLIIPSQPRGGLPPERQMRFKKNRQLATIWIQLRAASSYHVMMRIDDIGPDGKAVEGSQAVVHPLIIGNGRLAQLYGSQQVMIMQREGWTCTFDSHQILAKRGAAQANGTGNSASSSSHKDGDVKVDPSSLVRQSLSQPASSQQPSTVKTVQPTSSSAPPPGGSAGAQHRPQTVPAQSPAPAQSAPMQAMRKTGGPTSYSVGRGHMMGMGNVQAACFINIHNLFRARRQWRIEDTESLSIRCIRILTLISLLRACLPVIRNQLGATGKQDNLDEETCLSQGDKLDPTAFLIYQQQHMMARPPPQQMGGMGSYAGMACAPPQNKVVPSKSAPPQLPHHMPNNQQNPNG</sequence>
<feature type="region of interest" description="Disordered" evidence="1">
    <location>
        <begin position="484"/>
        <end position="522"/>
    </location>
</feature>
<evidence type="ECO:0000313" key="5">
    <source>
        <dbReference type="Proteomes" id="UP000011087"/>
    </source>
</evidence>
<dbReference type="KEGG" id="gtt:GUITHDRAFT_136379"/>
<protein>
    <recommendedName>
        <fullName evidence="2">Spt20-like SEP domain-containing protein</fullName>
    </recommendedName>
</protein>
<dbReference type="eggNOG" id="ENOG502QS30">
    <property type="taxonomic scope" value="Eukaryota"/>
</dbReference>
<dbReference type="STRING" id="905079.L1JKR8"/>
<feature type="compositionally biased region" description="Low complexity" evidence="1">
    <location>
        <begin position="683"/>
        <end position="698"/>
    </location>
</feature>
<dbReference type="PaxDb" id="55529-EKX48680"/>
<feature type="compositionally biased region" description="Low complexity" evidence="1">
    <location>
        <begin position="843"/>
        <end position="855"/>
    </location>
</feature>
<dbReference type="EMBL" id="JH992984">
    <property type="protein sequence ID" value="EKX48680.1"/>
    <property type="molecule type" value="Genomic_DNA"/>
</dbReference>
<reference evidence="5" key="2">
    <citation type="submission" date="2012-11" db="EMBL/GenBank/DDBJ databases">
        <authorList>
            <person name="Kuo A."/>
            <person name="Curtis B.A."/>
            <person name="Tanifuji G."/>
            <person name="Burki F."/>
            <person name="Gruber A."/>
            <person name="Irimia M."/>
            <person name="Maruyama S."/>
            <person name="Arias M.C."/>
            <person name="Ball S.G."/>
            <person name="Gile G.H."/>
            <person name="Hirakawa Y."/>
            <person name="Hopkins J.F."/>
            <person name="Rensing S.A."/>
            <person name="Schmutz J."/>
            <person name="Symeonidi A."/>
            <person name="Elias M."/>
            <person name="Eveleigh R.J."/>
            <person name="Herman E.K."/>
            <person name="Klute M.J."/>
            <person name="Nakayama T."/>
            <person name="Obornik M."/>
            <person name="Reyes-Prieto A."/>
            <person name="Armbrust E.V."/>
            <person name="Aves S.J."/>
            <person name="Beiko R.G."/>
            <person name="Coutinho P."/>
            <person name="Dacks J.B."/>
            <person name="Durnford D.G."/>
            <person name="Fast N.M."/>
            <person name="Green B.R."/>
            <person name="Grisdale C."/>
            <person name="Hempe F."/>
            <person name="Henrissat B."/>
            <person name="Hoppner M.P."/>
            <person name="Ishida K.-I."/>
            <person name="Kim E."/>
            <person name="Koreny L."/>
            <person name="Kroth P.G."/>
            <person name="Liu Y."/>
            <person name="Malik S.-B."/>
            <person name="Maier U.G."/>
            <person name="McRose D."/>
            <person name="Mock T."/>
            <person name="Neilson J.A."/>
            <person name="Onodera N.T."/>
            <person name="Poole A.M."/>
            <person name="Pritham E.J."/>
            <person name="Richards T.A."/>
            <person name="Rocap G."/>
            <person name="Roy S.W."/>
            <person name="Sarai C."/>
            <person name="Schaack S."/>
            <person name="Shirato S."/>
            <person name="Slamovits C.H."/>
            <person name="Spencer D.F."/>
            <person name="Suzuki S."/>
            <person name="Worden A.Z."/>
            <person name="Zauner S."/>
            <person name="Barry K."/>
            <person name="Bell C."/>
            <person name="Bharti A.K."/>
            <person name="Crow J.A."/>
            <person name="Grimwood J."/>
            <person name="Kramer R."/>
            <person name="Lindquist E."/>
            <person name="Lucas S."/>
            <person name="Salamov A."/>
            <person name="McFadden G.I."/>
            <person name="Lane C.E."/>
            <person name="Keeling P.J."/>
            <person name="Gray M.W."/>
            <person name="Grigoriev I.V."/>
            <person name="Archibald J.M."/>
        </authorList>
    </citation>
    <scope>NUCLEOTIDE SEQUENCE</scope>
    <source>
        <strain evidence="5">CCMP2712</strain>
    </source>
</reference>
<reference evidence="3 5" key="1">
    <citation type="journal article" date="2012" name="Nature">
        <title>Algal genomes reveal evolutionary mosaicism and the fate of nucleomorphs.</title>
        <authorList>
            <consortium name="DOE Joint Genome Institute"/>
            <person name="Curtis B.A."/>
            <person name="Tanifuji G."/>
            <person name="Burki F."/>
            <person name="Gruber A."/>
            <person name="Irimia M."/>
            <person name="Maruyama S."/>
            <person name="Arias M.C."/>
            <person name="Ball S.G."/>
            <person name="Gile G.H."/>
            <person name="Hirakawa Y."/>
            <person name="Hopkins J.F."/>
            <person name="Kuo A."/>
            <person name="Rensing S.A."/>
            <person name="Schmutz J."/>
            <person name="Symeonidi A."/>
            <person name="Elias M."/>
            <person name="Eveleigh R.J."/>
            <person name="Herman E.K."/>
            <person name="Klute M.J."/>
            <person name="Nakayama T."/>
            <person name="Obornik M."/>
            <person name="Reyes-Prieto A."/>
            <person name="Armbrust E.V."/>
            <person name="Aves S.J."/>
            <person name="Beiko R.G."/>
            <person name="Coutinho P."/>
            <person name="Dacks J.B."/>
            <person name="Durnford D.G."/>
            <person name="Fast N.M."/>
            <person name="Green B.R."/>
            <person name="Grisdale C.J."/>
            <person name="Hempel F."/>
            <person name="Henrissat B."/>
            <person name="Hoppner M.P."/>
            <person name="Ishida K."/>
            <person name="Kim E."/>
            <person name="Koreny L."/>
            <person name="Kroth P.G."/>
            <person name="Liu Y."/>
            <person name="Malik S.B."/>
            <person name="Maier U.G."/>
            <person name="McRose D."/>
            <person name="Mock T."/>
            <person name="Neilson J.A."/>
            <person name="Onodera N.T."/>
            <person name="Poole A.M."/>
            <person name="Pritham E.J."/>
            <person name="Richards T.A."/>
            <person name="Rocap G."/>
            <person name="Roy S.W."/>
            <person name="Sarai C."/>
            <person name="Schaack S."/>
            <person name="Shirato S."/>
            <person name="Slamovits C.H."/>
            <person name="Spencer D.F."/>
            <person name="Suzuki S."/>
            <person name="Worden A.Z."/>
            <person name="Zauner S."/>
            <person name="Barry K."/>
            <person name="Bell C."/>
            <person name="Bharti A.K."/>
            <person name="Crow J.A."/>
            <person name="Grimwood J."/>
            <person name="Kramer R."/>
            <person name="Lindquist E."/>
            <person name="Lucas S."/>
            <person name="Salamov A."/>
            <person name="McFadden G.I."/>
            <person name="Lane C.E."/>
            <person name="Keeling P.J."/>
            <person name="Gray M.W."/>
            <person name="Grigoriev I.V."/>
            <person name="Archibald J.M."/>
        </authorList>
    </citation>
    <scope>NUCLEOTIDE SEQUENCE</scope>
    <source>
        <strain evidence="3 5">CCMP2712</strain>
    </source>
</reference>
<feature type="region of interest" description="Disordered" evidence="1">
    <location>
        <begin position="69"/>
        <end position="103"/>
    </location>
</feature>
<dbReference type="GO" id="GO:0006357">
    <property type="term" value="P:regulation of transcription by RNA polymerase II"/>
    <property type="evidence" value="ECO:0007669"/>
    <property type="project" value="TreeGrafter"/>
</dbReference>
<dbReference type="GO" id="GO:0000124">
    <property type="term" value="C:SAGA complex"/>
    <property type="evidence" value="ECO:0007669"/>
    <property type="project" value="InterPro"/>
</dbReference>
<dbReference type="InterPro" id="IPR046468">
    <property type="entry name" value="Spt20-like_SEP"/>
</dbReference>
<reference evidence="4" key="3">
    <citation type="submission" date="2016-03" db="UniProtKB">
        <authorList>
            <consortium name="EnsemblProtists"/>
        </authorList>
    </citation>
    <scope>IDENTIFICATION</scope>
</reference>
<evidence type="ECO:0000259" key="2">
    <source>
        <dbReference type="Pfam" id="PF12090"/>
    </source>
</evidence>
<dbReference type="Pfam" id="PF12090">
    <property type="entry name" value="Spt20_SEP"/>
    <property type="match status" value="1"/>
</dbReference>
<gene>
    <name evidence="3" type="ORF">GUITHDRAFT_136379</name>
</gene>
<feature type="region of interest" description="Disordered" evidence="1">
    <location>
        <begin position="828"/>
        <end position="855"/>
    </location>
</feature>
<dbReference type="InterPro" id="IPR021950">
    <property type="entry name" value="Spt20"/>
</dbReference>
<feature type="region of interest" description="Disordered" evidence="1">
    <location>
        <begin position="612"/>
        <end position="710"/>
    </location>
</feature>
<dbReference type="Proteomes" id="UP000011087">
    <property type="component" value="Unassembled WGS sequence"/>
</dbReference>
<feature type="compositionally biased region" description="Low complexity" evidence="1">
    <location>
        <begin position="498"/>
        <end position="508"/>
    </location>
</feature>
<evidence type="ECO:0000256" key="1">
    <source>
        <dbReference type="SAM" id="MobiDB-lite"/>
    </source>
</evidence>
<keyword evidence="5" id="KW-1185">Reference proteome</keyword>
<accession>L1JKR8</accession>
<feature type="compositionally biased region" description="Low complexity" evidence="1">
    <location>
        <begin position="642"/>
        <end position="654"/>
    </location>
</feature>
<evidence type="ECO:0000313" key="4">
    <source>
        <dbReference type="EnsemblProtists" id="EKX48680"/>
    </source>
</evidence>
<proteinExistence type="predicted"/>
<dbReference type="PANTHER" id="PTHR13526">
    <property type="entry name" value="TRANSCRIPTION FACTOR SPT20 HOMOLOG"/>
    <property type="match status" value="1"/>
</dbReference>
<feature type="compositionally biased region" description="Polar residues" evidence="1">
    <location>
        <begin position="69"/>
        <end position="82"/>
    </location>
</feature>
<organism evidence="3">
    <name type="scientific">Guillardia theta (strain CCMP2712)</name>
    <name type="common">Cryptophyte</name>
    <dbReference type="NCBI Taxonomy" id="905079"/>
    <lineage>
        <taxon>Eukaryota</taxon>
        <taxon>Cryptophyceae</taxon>
        <taxon>Pyrenomonadales</taxon>
        <taxon>Geminigeraceae</taxon>
        <taxon>Guillardia</taxon>
    </lineage>
</organism>
<dbReference type="OrthoDB" id="1932706at2759"/>
<dbReference type="HOGENOM" id="CLU_334184_0_0_1"/>